<dbReference type="Proteomes" id="UP000887013">
    <property type="component" value="Unassembled WGS sequence"/>
</dbReference>
<evidence type="ECO:0000313" key="1">
    <source>
        <dbReference type="EMBL" id="GFS89721.1"/>
    </source>
</evidence>
<keyword evidence="2" id="KW-1185">Reference proteome</keyword>
<gene>
    <name evidence="1" type="ORF">NPIL_376921</name>
</gene>
<sequence length="109" mass="12836">MFRLSGVANTIEKRKSYHQLILSGIKSSNKTQGLEWARNDHRSGKRISYQFNELSSVKDGVTSKDIDKFCCHLNELKLDMEQLLELYFELKAYDWIRNPFTTNIEKDFL</sequence>
<accession>A0A8X6N2B8</accession>
<comment type="caution">
    <text evidence="1">The sequence shown here is derived from an EMBL/GenBank/DDBJ whole genome shotgun (WGS) entry which is preliminary data.</text>
</comment>
<protein>
    <submittedName>
        <fullName evidence="1">Uncharacterized protein</fullName>
    </submittedName>
</protein>
<name>A0A8X6N2B8_NEPPI</name>
<evidence type="ECO:0000313" key="2">
    <source>
        <dbReference type="Proteomes" id="UP000887013"/>
    </source>
</evidence>
<dbReference type="AlphaFoldDB" id="A0A8X6N2B8"/>
<dbReference type="EMBL" id="BMAW01099387">
    <property type="protein sequence ID" value="GFS89721.1"/>
    <property type="molecule type" value="Genomic_DNA"/>
</dbReference>
<reference evidence="1" key="1">
    <citation type="submission" date="2020-08" db="EMBL/GenBank/DDBJ databases">
        <title>Multicomponent nature underlies the extraordinary mechanical properties of spider dragline silk.</title>
        <authorList>
            <person name="Kono N."/>
            <person name="Nakamura H."/>
            <person name="Mori M."/>
            <person name="Yoshida Y."/>
            <person name="Ohtoshi R."/>
            <person name="Malay A.D."/>
            <person name="Moran D.A.P."/>
            <person name="Tomita M."/>
            <person name="Numata K."/>
            <person name="Arakawa K."/>
        </authorList>
    </citation>
    <scope>NUCLEOTIDE SEQUENCE</scope>
</reference>
<proteinExistence type="predicted"/>
<organism evidence="1 2">
    <name type="scientific">Nephila pilipes</name>
    <name type="common">Giant wood spider</name>
    <name type="synonym">Nephila maculata</name>
    <dbReference type="NCBI Taxonomy" id="299642"/>
    <lineage>
        <taxon>Eukaryota</taxon>
        <taxon>Metazoa</taxon>
        <taxon>Ecdysozoa</taxon>
        <taxon>Arthropoda</taxon>
        <taxon>Chelicerata</taxon>
        <taxon>Arachnida</taxon>
        <taxon>Araneae</taxon>
        <taxon>Araneomorphae</taxon>
        <taxon>Entelegynae</taxon>
        <taxon>Araneoidea</taxon>
        <taxon>Nephilidae</taxon>
        <taxon>Nephila</taxon>
    </lineage>
</organism>